<dbReference type="Pfam" id="PF09597">
    <property type="entry name" value="SAM_Ribosomal_mS41"/>
    <property type="match status" value="1"/>
</dbReference>
<reference evidence="7 8" key="1">
    <citation type="submission" date="2020-11" db="EMBL/GenBank/DDBJ databases">
        <title>Kefir isolates.</title>
        <authorList>
            <person name="Marcisauskas S."/>
            <person name="Kim Y."/>
            <person name="Blasche S."/>
        </authorList>
    </citation>
    <scope>NUCLEOTIDE SEQUENCE [LARGE SCALE GENOMIC DNA]</scope>
    <source>
        <strain evidence="7 8">OG2</strain>
    </source>
</reference>
<keyword evidence="8" id="KW-1185">Reference proteome</keyword>
<evidence type="ECO:0000256" key="3">
    <source>
        <dbReference type="ARBA" id="ARBA00023128"/>
    </source>
</evidence>
<organism evidence="7 8">
    <name type="scientific">Maudiozyma exigua</name>
    <name type="common">Yeast</name>
    <name type="synonym">Kazachstania exigua</name>
    <dbReference type="NCBI Taxonomy" id="34358"/>
    <lineage>
        <taxon>Eukaryota</taxon>
        <taxon>Fungi</taxon>
        <taxon>Dikarya</taxon>
        <taxon>Ascomycota</taxon>
        <taxon>Saccharomycotina</taxon>
        <taxon>Saccharomycetes</taxon>
        <taxon>Saccharomycetales</taxon>
        <taxon>Saccharomycetaceae</taxon>
        <taxon>Maudiozyma</taxon>
    </lineage>
</organism>
<protein>
    <recommendedName>
        <fullName evidence="4">Small ribosomal subunit protein mS41</fullName>
    </recommendedName>
    <alternativeName>
        <fullName evidence="5">Protein FYV4, mitochondrial</fullName>
    </alternativeName>
</protein>
<dbReference type="SMART" id="SM01238">
    <property type="entry name" value="IGR"/>
    <property type="match status" value="1"/>
</dbReference>
<dbReference type="InterPro" id="IPR019083">
    <property type="entry name" value="SAM_Ribosomal_mS41"/>
</dbReference>
<dbReference type="OrthoDB" id="18595at2759"/>
<name>A0A9P7B5B8_MAUEX</name>
<evidence type="ECO:0000313" key="7">
    <source>
        <dbReference type="EMBL" id="KAG0660664.1"/>
    </source>
</evidence>
<dbReference type="InterPro" id="IPR039603">
    <property type="entry name" value="Ribosomal_mS41"/>
</dbReference>
<evidence type="ECO:0000256" key="5">
    <source>
        <dbReference type="ARBA" id="ARBA00035341"/>
    </source>
</evidence>
<evidence type="ECO:0000256" key="1">
    <source>
        <dbReference type="ARBA" id="ARBA00004173"/>
    </source>
</evidence>
<evidence type="ECO:0000259" key="6">
    <source>
        <dbReference type="SMART" id="SM01238"/>
    </source>
</evidence>
<dbReference type="PANTHER" id="PTHR28235:SF1">
    <property type="entry name" value="SMALL RIBOSOMAL SUBUNIT PROTEIN MS41"/>
    <property type="match status" value="1"/>
</dbReference>
<dbReference type="Proteomes" id="UP000750334">
    <property type="component" value="Unassembled WGS sequence"/>
</dbReference>
<comment type="similarity">
    <text evidence="2">Belongs to the mitochondrion-specific ribosomal protein mS41 family.</text>
</comment>
<proteinExistence type="inferred from homology"/>
<feature type="domain" description="Small ribosomal subunit protein mS41 SAM" evidence="6">
    <location>
        <begin position="38"/>
        <end position="94"/>
    </location>
</feature>
<sequence>MLRSIFQRQGVAIRYLHSVRTRTIPTIIPKPSSEIPDTTTFLNVIGRNCNEFVDTYENQWDNLFKWDSNTMKEKGIPTQQRKYILFQLEKYRSGELVNEIQRGKKSFFGGERNRKEKKAKWLAEQRQNEK</sequence>
<evidence type="ECO:0000313" key="8">
    <source>
        <dbReference type="Proteomes" id="UP000750334"/>
    </source>
</evidence>
<accession>A0A9P7B5B8</accession>
<dbReference type="PANTHER" id="PTHR28235">
    <property type="entry name" value="PROTEIN FYV4, MITOCHONDRIAL"/>
    <property type="match status" value="1"/>
</dbReference>
<evidence type="ECO:0000256" key="4">
    <source>
        <dbReference type="ARBA" id="ARBA00035129"/>
    </source>
</evidence>
<keyword evidence="3" id="KW-0496">Mitochondrion</keyword>
<comment type="subcellular location">
    <subcellularLocation>
        <location evidence="1">Mitochondrion</location>
    </subcellularLocation>
</comment>
<gene>
    <name evidence="7" type="primary">FYV4</name>
    <name evidence="7" type="ORF">C6P45_001546</name>
</gene>
<comment type="caution">
    <text evidence="7">The sequence shown here is derived from an EMBL/GenBank/DDBJ whole genome shotgun (WGS) entry which is preliminary data.</text>
</comment>
<evidence type="ECO:0000256" key="2">
    <source>
        <dbReference type="ARBA" id="ARBA00010492"/>
    </source>
</evidence>
<dbReference type="AlphaFoldDB" id="A0A9P7B5B8"/>
<dbReference type="GO" id="GO:0005739">
    <property type="term" value="C:mitochondrion"/>
    <property type="evidence" value="ECO:0007669"/>
    <property type="project" value="UniProtKB-SubCell"/>
</dbReference>
<dbReference type="EMBL" id="PUHR01000172">
    <property type="protein sequence ID" value="KAG0660664.1"/>
    <property type="molecule type" value="Genomic_DNA"/>
</dbReference>